<gene>
    <name evidence="1" type="ORF">EYC98_16715</name>
</gene>
<sequence>MKYFSSVSETAKSSSNRSMRLILLMATTAVTGCVYIDQPDIQTAELYSWNDRQSPLATRNLFVDSTQRQLFSFVNLLHTNPDLVNAEDTPYVVRACDAETCYSSIVFSSDFIRNPRNFLLGTATISALSTTIYNDVSDLPKEAVAAALDALAAKVLIPAERTSPYTDLLRMNIADETVREANMIQPDLEGVALNAIQNDAQYTFTKLLQSVTSDTTDLISTAEFGFSSASRINVDVDVSTRINGPVHLSICNSFENDADGYKVDYASCQLKITLEDGRFTGELELPSTNVPLLVTLLPMKALGRVEYVEWVSSANGTLQVR</sequence>
<protein>
    <recommendedName>
        <fullName evidence="3">Lipoprotein</fullName>
    </recommendedName>
</protein>
<evidence type="ECO:0008006" key="3">
    <source>
        <dbReference type="Google" id="ProtNLM"/>
    </source>
</evidence>
<accession>A0ABT3TJP5</accession>
<name>A0ABT3TJP5_9GAMM</name>
<dbReference type="EMBL" id="SHNN01000003">
    <property type="protein sequence ID" value="MCX2982506.1"/>
    <property type="molecule type" value="Genomic_DNA"/>
</dbReference>
<evidence type="ECO:0000313" key="2">
    <source>
        <dbReference type="Proteomes" id="UP001143362"/>
    </source>
</evidence>
<dbReference type="Proteomes" id="UP001143362">
    <property type="component" value="Unassembled WGS sequence"/>
</dbReference>
<proteinExistence type="predicted"/>
<reference evidence="1" key="1">
    <citation type="submission" date="2019-02" db="EMBL/GenBank/DDBJ databases">
        <authorList>
            <person name="Li S.-H."/>
        </authorList>
    </citation>
    <scope>NUCLEOTIDE SEQUENCE</scope>
    <source>
        <strain evidence="1">IMCC14734</strain>
    </source>
</reference>
<evidence type="ECO:0000313" key="1">
    <source>
        <dbReference type="EMBL" id="MCX2982506.1"/>
    </source>
</evidence>
<dbReference type="RefSeq" id="WP_279246521.1">
    <property type="nucleotide sequence ID" value="NZ_SHNN01000003.1"/>
</dbReference>
<organism evidence="1 2">
    <name type="scientific">Candidatus Litorirhabdus singularis</name>
    <dbReference type="NCBI Taxonomy" id="2518993"/>
    <lineage>
        <taxon>Bacteria</taxon>
        <taxon>Pseudomonadati</taxon>
        <taxon>Pseudomonadota</taxon>
        <taxon>Gammaproteobacteria</taxon>
        <taxon>Cellvibrionales</taxon>
        <taxon>Halieaceae</taxon>
        <taxon>Candidatus Litorirhabdus</taxon>
    </lineage>
</organism>
<dbReference type="PROSITE" id="PS51257">
    <property type="entry name" value="PROKAR_LIPOPROTEIN"/>
    <property type="match status" value="1"/>
</dbReference>
<comment type="caution">
    <text evidence="1">The sequence shown here is derived from an EMBL/GenBank/DDBJ whole genome shotgun (WGS) entry which is preliminary data.</text>
</comment>
<keyword evidence="2" id="KW-1185">Reference proteome</keyword>